<dbReference type="PANTHER" id="PTHR31225">
    <property type="entry name" value="OS04G0344100 PROTEIN-RELATED"/>
    <property type="match status" value="1"/>
</dbReference>
<dbReference type="PANTHER" id="PTHR31225:SF98">
    <property type="entry name" value="TERPENE SYNTHASE 9-RELATED"/>
    <property type="match status" value="1"/>
</dbReference>
<keyword evidence="2" id="KW-0479">Metal-binding</keyword>
<accession>A0AAV2EVU1</accession>
<dbReference type="SFLD" id="SFLDS00005">
    <property type="entry name" value="Isoprenoid_Synthase_Type_I"/>
    <property type="match status" value="1"/>
</dbReference>
<dbReference type="FunFam" id="1.10.600.10:FF:000007">
    <property type="entry name" value="Isoprene synthase, chloroplastic"/>
    <property type="match status" value="1"/>
</dbReference>
<dbReference type="InterPro" id="IPR005630">
    <property type="entry name" value="Terpene_synthase_metal-bd"/>
</dbReference>
<comment type="cofactor">
    <cofactor evidence="1">
        <name>Mg(2+)</name>
        <dbReference type="ChEBI" id="CHEBI:18420"/>
    </cofactor>
</comment>
<dbReference type="EMBL" id="OZ034818">
    <property type="protein sequence ID" value="CAL1389857.1"/>
    <property type="molecule type" value="Genomic_DNA"/>
</dbReference>
<evidence type="ECO:0000313" key="9">
    <source>
        <dbReference type="Proteomes" id="UP001497516"/>
    </source>
</evidence>
<dbReference type="GO" id="GO:0120251">
    <property type="term" value="P:hydrocarbon biosynthetic process"/>
    <property type="evidence" value="ECO:0007669"/>
    <property type="project" value="UniProtKB-ARBA"/>
</dbReference>
<reference evidence="8 9" key="1">
    <citation type="submission" date="2024-04" db="EMBL/GenBank/DDBJ databases">
        <authorList>
            <person name="Fracassetti M."/>
        </authorList>
    </citation>
    <scope>NUCLEOTIDE SEQUENCE [LARGE SCALE GENOMIC DNA]</scope>
</reference>
<dbReference type="GO" id="GO:0010333">
    <property type="term" value="F:terpene synthase activity"/>
    <property type="evidence" value="ECO:0007669"/>
    <property type="project" value="InterPro"/>
</dbReference>
<dbReference type="InterPro" id="IPR036965">
    <property type="entry name" value="Terpene_synth_N_sf"/>
</dbReference>
<dbReference type="InterPro" id="IPR008949">
    <property type="entry name" value="Isoprenoid_synthase_dom_sf"/>
</dbReference>
<feature type="domain" description="Terpene synthase metal-binding" evidence="7">
    <location>
        <begin position="335"/>
        <end position="573"/>
    </location>
</feature>
<dbReference type="Pfam" id="PF03936">
    <property type="entry name" value="Terpene_synth_C"/>
    <property type="match status" value="1"/>
</dbReference>
<dbReference type="Gene3D" id="1.50.10.130">
    <property type="entry name" value="Terpene synthase, N-terminal domain"/>
    <property type="match status" value="1"/>
</dbReference>
<dbReference type="SUPFAM" id="SSF48576">
    <property type="entry name" value="Terpenoid synthases"/>
    <property type="match status" value="1"/>
</dbReference>
<keyword evidence="9" id="KW-1185">Reference proteome</keyword>
<evidence type="ECO:0000256" key="5">
    <source>
        <dbReference type="SAM" id="MobiDB-lite"/>
    </source>
</evidence>
<dbReference type="InterPro" id="IPR001906">
    <property type="entry name" value="Terpene_synth_N"/>
</dbReference>
<dbReference type="InterPro" id="IPR044814">
    <property type="entry name" value="Terpene_cyclase_plant_C1"/>
</dbReference>
<name>A0AAV2EVU1_9ROSI</name>
<evidence type="ECO:0000313" key="8">
    <source>
        <dbReference type="EMBL" id="CAL1389857.1"/>
    </source>
</evidence>
<gene>
    <name evidence="8" type="ORF">LTRI10_LOCUS30685</name>
</gene>
<evidence type="ECO:0000259" key="6">
    <source>
        <dbReference type="Pfam" id="PF01397"/>
    </source>
</evidence>
<keyword evidence="4" id="KW-0456">Lyase</keyword>
<dbReference type="GO" id="GO:0016102">
    <property type="term" value="P:diterpenoid biosynthetic process"/>
    <property type="evidence" value="ECO:0007669"/>
    <property type="project" value="InterPro"/>
</dbReference>
<dbReference type="InterPro" id="IPR034741">
    <property type="entry name" value="Terpene_cyclase-like_1_C"/>
</dbReference>
<feature type="region of interest" description="Disordered" evidence="5">
    <location>
        <begin position="66"/>
        <end position="92"/>
    </location>
</feature>
<evidence type="ECO:0000259" key="7">
    <source>
        <dbReference type="Pfam" id="PF03936"/>
    </source>
</evidence>
<dbReference type="SUPFAM" id="SSF48239">
    <property type="entry name" value="Terpenoid cyclases/Protein prenyltransferases"/>
    <property type="match status" value="1"/>
</dbReference>
<keyword evidence="3" id="KW-0460">Magnesium</keyword>
<dbReference type="AlphaFoldDB" id="A0AAV2EVU1"/>
<feature type="compositionally biased region" description="Basic and acidic residues" evidence="5">
    <location>
        <begin position="81"/>
        <end position="90"/>
    </location>
</feature>
<dbReference type="GO" id="GO:0000287">
    <property type="term" value="F:magnesium ion binding"/>
    <property type="evidence" value="ECO:0007669"/>
    <property type="project" value="InterPro"/>
</dbReference>
<dbReference type="InterPro" id="IPR008930">
    <property type="entry name" value="Terpenoid_cyclase/PrenylTrfase"/>
</dbReference>
<evidence type="ECO:0000256" key="2">
    <source>
        <dbReference type="ARBA" id="ARBA00022723"/>
    </source>
</evidence>
<protein>
    <submittedName>
        <fullName evidence="8">Uncharacterized protein</fullName>
    </submittedName>
</protein>
<proteinExistence type="predicted"/>
<sequence>MDTPLAFGVKTTLLVPSHRQPTDGSPLGAYKLQPAAALAPYSHYSFKSQPKLRSRTSRCRELHAAYPQQRRSGNYGPNIWESHDYSHPPNRDNTSTLYWQEEEEEAEELKKDVKQKVLRLITATGGDDDDEEETVARRVLETIDTVQKLGLAYYFETEIQDALEKIATTSTCTEDLYFLALRFRLLRQAGIWISPDTFQGFLDEGGKFKQEMISGDARALLSLYEASYLSVPGETLLDEAKSFARSHLQSIISAADDDKIIGPMLANQVKRTLELPSHWRLQRSQVRWHIEQYCKQYSEEMMDPALVRFAMIDYNTVQFLYQSELDELNRWWKYELAIPEKLPFARDRLTESFLWAVGLAQEPHFSYCRKTMSKLVCIVNVVDDVYDIYASLDELHLFTAAIQRWDPSKIDTLPVYMQTCFMAVYNTTNELADHNIMQQGFNSLPFLKQAWQEQCKLYLEEAEAFYTIGFEETFEQYLERGWKSVATSIVLVYTYAASGATLGAQSFEYLLNYPKFTRWVSTANRLINDLATSKAELGRGDILKSVESYMKDKDVSEKEARLNIEKQIGETWMKINEEAMANYGDMKMYVNLGLNLARGFRFMYQYGDGNGMPTPMDKDRAMALIWHPFTIKATEETTAA</sequence>
<evidence type="ECO:0000256" key="1">
    <source>
        <dbReference type="ARBA" id="ARBA00001946"/>
    </source>
</evidence>
<dbReference type="Pfam" id="PF01397">
    <property type="entry name" value="Terpene_synth"/>
    <property type="match status" value="1"/>
</dbReference>
<dbReference type="Gene3D" id="1.10.600.10">
    <property type="entry name" value="Farnesyl Diphosphate Synthase"/>
    <property type="match status" value="1"/>
</dbReference>
<organism evidence="8 9">
    <name type="scientific">Linum trigynum</name>
    <dbReference type="NCBI Taxonomy" id="586398"/>
    <lineage>
        <taxon>Eukaryota</taxon>
        <taxon>Viridiplantae</taxon>
        <taxon>Streptophyta</taxon>
        <taxon>Embryophyta</taxon>
        <taxon>Tracheophyta</taxon>
        <taxon>Spermatophyta</taxon>
        <taxon>Magnoliopsida</taxon>
        <taxon>eudicotyledons</taxon>
        <taxon>Gunneridae</taxon>
        <taxon>Pentapetalae</taxon>
        <taxon>rosids</taxon>
        <taxon>fabids</taxon>
        <taxon>Malpighiales</taxon>
        <taxon>Linaceae</taxon>
        <taxon>Linum</taxon>
    </lineage>
</organism>
<dbReference type="InterPro" id="IPR050148">
    <property type="entry name" value="Terpene_synthase-like"/>
</dbReference>
<dbReference type="SFLD" id="SFLDG01019">
    <property type="entry name" value="Terpene_Cyclase_Like_1_C_Termi"/>
    <property type="match status" value="1"/>
</dbReference>
<evidence type="ECO:0000256" key="3">
    <source>
        <dbReference type="ARBA" id="ARBA00022842"/>
    </source>
</evidence>
<feature type="domain" description="Terpene synthase N-terminal" evidence="6">
    <location>
        <begin position="97"/>
        <end position="273"/>
    </location>
</feature>
<dbReference type="Proteomes" id="UP001497516">
    <property type="component" value="Chromosome 5"/>
</dbReference>
<evidence type="ECO:0000256" key="4">
    <source>
        <dbReference type="ARBA" id="ARBA00023239"/>
    </source>
</evidence>
<dbReference type="CDD" id="cd00684">
    <property type="entry name" value="Terpene_cyclase_plant_C1"/>
    <property type="match status" value="1"/>
</dbReference>